<sequence>MSVRALRWALSPERDGSERAQREAGICQPRDEETAAQIKRKLAAAGTKGRCSSWESTGNYRCLTLVPNKQASAAGKAGSTPEACVPQRDSLDF</sequence>
<feature type="compositionally biased region" description="Basic and acidic residues" evidence="1">
    <location>
        <begin position="12"/>
        <end position="22"/>
    </location>
</feature>
<dbReference type="AlphaFoldDB" id="A0AAV7QU47"/>
<feature type="region of interest" description="Disordered" evidence="1">
    <location>
        <begin position="1"/>
        <end position="25"/>
    </location>
</feature>
<organism evidence="2 3">
    <name type="scientific">Pleurodeles waltl</name>
    <name type="common">Iberian ribbed newt</name>
    <dbReference type="NCBI Taxonomy" id="8319"/>
    <lineage>
        <taxon>Eukaryota</taxon>
        <taxon>Metazoa</taxon>
        <taxon>Chordata</taxon>
        <taxon>Craniata</taxon>
        <taxon>Vertebrata</taxon>
        <taxon>Euteleostomi</taxon>
        <taxon>Amphibia</taxon>
        <taxon>Batrachia</taxon>
        <taxon>Caudata</taxon>
        <taxon>Salamandroidea</taxon>
        <taxon>Salamandridae</taxon>
        <taxon>Pleurodelinae</taxon>
        <taxon>Pleurodeles</taxon>
    </lineage>
</organism>
<comment type="caution">
    <text evidence="2">The sequence shown here is derived from an EMBL/GenBank/DDBJ whole genome shotgun (WGS) entry which is preliminary data.</text>
</comment>
<dbReference type="EMBL" id="JANPWB010000010">
    <property type="protein sequence ID" value="KAJ1144001.1"/>
    <property type="molecule type" value="Genomic_DNA"/>
</dbReference>
<accession>A0AAV7QU47</accession>
<dbReference type="Proteomes" id="UP001066276">
    <property type="component" value="Chromosome 6"/>
</dbReference>
<reference evidence="2" key="1">
    <citation type="journal article" date="2022" name="bioRxiv">
        <title>Sequencing and chromosome-scale assembly of the giantPleurodeles waltlgenome.</title>
        <authorList>
            <person name="Brown T."/>
            <person name="Elewa A."/>
            <person name="Iarovenko S."/>
            <person name="Subramanian E."/>
            <person name="Araus A.J."/>
            <person name="Petzold A."/>
            <person name="Susuki M."/>
            <person name="Suzuki K.-i.T."/>
            <person name="Hayashi T."/>
            <person name="Toyoda A."/>
            <person name="Oliveira C."/>
            <person name="Osipova E."/>
            <person name="Leigh N.D."/>
            <person name="Simon A."/>
            <person name="Yun M.H."/>
        </authorList>
    </citation>
    <scope>NUCLEOTIDE SEQUENCE</scope>
    <source>
        <strain evidence="2">20211129_DDA</strain>
        <tissue evidence="2">Liver</tissue>
    </source>
</reference>
<proteinExistence type="predicted"/>
<evidence type="ECO:0000313" key="2">
    <source>
        <dbReference type="EMBL" id="KAJ1144001.1"/>
    </source>
</evidence>
<protein>
    <submittedName>
        <fullName evidence="2">Uncharacterized protein</fullName>
    </submittedName>
</protein>
<evidence type="ECO:0000313" key="3">
    <source>
        <dbReference type="Proteomes" id="UP001066276"/>
    </source>
</evidence>
<feature type="region of interest" description="Disordered" evidence="1">
    <location>
        <begin position="71"/>
        <end position="93"/>
    </location>
</feature>
<evidence type="ECO:0000256" key="1">
    <source>
        <dbReference type="SAM" id="MobiDB-lite"/>
    </source>
</evidence>
<name>A0AAV7QU47_PLEWA</name>
<keyword evidence="3" id="KW-1185">Reference proteome</keyword>
<gene>
    <name evidence="2" type="ORF">NDU88_010303</name>
</gene>